<evidence type="ECO:0000259" key="4">
    <source>
        <dbReference type="SMART" id="SM00479"/>
    </source>
</evidence>
<dbReference type="InterPro" id="IPR013520">
    <property type="entry name" value="Ribonucl_H"/>
</dbReference>
<dbReference type="AlphaFoldDB" id="A0A343JF63"/>
<dbReference type="InterPro" id="IPR012337">
    <property type="entry name" value="RNaseH-like_sf"/>
</dbReference>
<gene>
    <name evidence="5" type="ORF">BEN51_12095</name>
</gene>
<keyword evidence="3" id="KW-0269">Exonuclease</keyword>
<dbReference type="SUPFAM" id="SSF53098">
    <property type="entry name" value="Ribonuclease H-like"/>
    <property type="match status" value="1"/>
</dbReference>
<evidence type="ECO:0000256" key="2">
    <source>
        <dbReference type="ARBA" id="ARBA00022801"/>
    </source>
</evidence>
<dbReference type="SMART" id="SM00479">
    <property type="entry name" value="EXOIII"/>
    <property type="match status" value="1"/>
</dbReference>
<dbReference type="OrthoDB" id="159416at2"/>
<evidence type="ECO:0000256" key="3">
    <source>
        <dbReference type="ARBA" id="ARBA00022839"/>
    </source>
</evidence>
<dbReference type="PANTHER" id="PTHR23044:SF61">
    <property type="entry name" value="3'-5' EXORIBONUCLEASE 1-RELATED"/>
    <property type="match status" value="1"/>
</dbReference>
<evidence type="ECO:0000313" key="5">
    <source>
        <dbReference type="EMBL" id="ASW44171.1"/>
    </source>
</evidence>
<dbReference type="Gene3D" id="3.30.420.10">
    <property type="entry name" value="Ribonuclease H-like superfamily/Ribonuclease H"/>
    <property type="match status" value="1"/>
</dbReference>
<proteinExistence type="predicted"/>
<keyword evidence="2" id="KW-0378">Hydrolase</keyword>
<protein>
    <submittedName>
        <fullName evidence="5">DNA polymerase III</fullName>
    </submittedName>
</protein>
<evidence type="ECO:0000256" key="1">
    <source>
        <dbReference type="ARBA" id="ARBA00022722"/>
    </source>
</evidence>
<keyword evidence="1" id="KW-0540">Nuclease</keyword>
<dbReference type="KEGG" id="cia:BEN51_12095"/>
<dbReference type="CDD" id="cd06133">
    <property type="entry name" value="ERI-1_3'hExo_like"/>
    <property type="match status" value="1"/>
</dbReference>
<dbReference type="RefSeq" id="WP_119866295.1">
    <property type="nucleotide sequence ID" value="NZ_CP016786.1"/>
</dbReference>
<dbReference type="GO" id="GO:0003676">
    <property type="term" value="F:nucleic acid binding"/>
    <property type="evidence" value="ECO:0007669"/>
    <property type="project" value="InterPro"/>
</dbReference>
<feature type="domain" description="Exonuclease" evidence="4">
    <location>
        <begin position="2"/>
        <end position="190"/>
    </location>
</feature>
<sequence>MHYIIFDLEFNQDFSNLKYSNSEEKKSKYPFEIIQIGAVKLDADFNNKGSFNSYVKPTIYSKISPFIEELTGINTEQVISEKTFPEVFNNFINFINDKDAIFCIWGMSDIQELFKNVFYHKLDYNLLPRKYINIQPYVSKHFGLSIQKLFNLQNAVEELSLPITFEFHNALYDAHYTAEIFKKIYTHSIKPQIYDPYLVKAKTRKPKVQVDYYKLIQQFEKMYYREMTKEEKDIIKLAYNMGRTQQFIKIAKEKKKK</sequence>
<dbReference type="InterPro" id="IPR047201">
    <property type="entry name" value="ERI-1_3'hExo-like"/>
</dbReference>
<dbReference type="GO" id="GO:0000175">
    <property type="term" value="F:3'-5'-RNA exonuclease activity"/>
    <property type="evidence" value="ECO:0007669"/>
    <property type="project" value="InterPro"/>
</dbReference>
<dbReference type="Proteomes" id="UP000264883">
    <property type="component" value="Chromosome"/>
</dbReference>
<dbReference type="EMBL" id="CP016786">
    <property type="protein sequence ID" value="ASW44171.1"/>
    <property type="molecule type" value="Genomic_DNA"/>
</dbReference>
<dbReference type="Pfam" id="PF00929">
    <property type="entry name" value="RNase_T"/>
    <property type="match status" value="1"/>
</dbReference>
<dbReference type="InterPro" id="IPR051274">
    <property type="entry name" value="3-5_Exoribonuclease"/>
</dbReference>
<evidence type="ECO:0000313" key="6">
    <source>
        <dbReference type="Proteomes" id="UP000264883"/>
    </source>
</evidence>
<dbReference type="PANTHER" id="PTHR23044">
    <property type="entry name" value="3'-5' EXONUCLEASE ERI1-RELATED"/>
    <property type="match status" value="1"/>
</dbReference>
<keyword evidence="6" id="KW-1185">Reference proteome</keyword>
<name>A0A343JF63_9CLOT</name>
<accession>A0A343JF63</accession>
<organism evidence="5 6">
    <name type="scientific">Clostridium isatidis</name>
    <dbReference type="NCBI Taxonomy" id="182773"/>
    <lineage>
        <taxon>Bacteria</taxon>
        <taxon>Bacillati</taxon>
        <taxon>Bacillota</taxon>
        <taxon>Clostridia</taxon>
        <taxon>Eubacteriales</taxon>
        <taxon>Clostridiaceae</taxon>
        <taxon>Clostridium</taxon>
    </lineage>
</organism>
<dbReference type="InterPro" id="IPR036397">
    <property type="entry name" value="RNaseH_sf"/>
</dbReference>
<reference evidence="5 6" key="1">
    <citation type="submission" date="2016-08" db="EMBL/GenBank/DDBJ databases">
        <title>Complete Genome Sequence Of The Indigo Reducing Clostridium isatidis DSM15098.</title>
        <authorList>
            <person name="Little G.T."/>
            <person name="Minton N.P."/>
        </authorList>
    </citation>
    <scope>NUCLEOTIDE SEQUENCE [LARGE SCALE GENOMIC DNA]</scope>
    <source>
        <strain evidence="5 6">DSM 15098</strain>
    </source>
</reference>